<feature type="signal peptide" evidence="2">
    <location>
        <begin position="1"/>
        <end position="18"/>
    </location>
</feature>
<keyword evidence="2" id="KW-0732">Signal</keyword>
<keyword evidence="4" id="KW-1185">Reference proteome</keyword>
<proteinExistence type="predicted"/>
<dbReference type="GeneID" id="63833635"/>
<reference evidence="3" key="1">
    <citation type="journal article" date="2020" name="Phytopathology">
        <title>Genome sequence of the chestnut blight fungus Cryphonectria parasitica EP155: A fundamental resource for an archetypical invasive plant pathogen.</title>
        <authorList>
            <person name="Crouch J.A."/>
            <person name="Dawe A."/>
            <person name="Aerts A."/>
            <person name="Barry K."/>
            <person name="Churchill A.C.L."/>
            <person name="Grimwood J."/>
            <person name="Hillman B."/>
            <person name="Milgroom M.G."/>
            <person name="Pangilinan J."/>
            <person name="Smith M."/>
            <person name="Salamov A."/>
            <person name="Schmutz J."/>
            <person name="Yadav J."/>
            <person name="Grigoriev I.V."/>
            <person name="Nuss D."/>
        </authorList>
    </citation>
    <scope>NUCLEOTIDE SEQUENCE</scope>
    <source>
        <strain evidence="3">EP155</strain>
    </source>
</reference>
<evidence type="ECO:0000313" key="4">
    <source>
        <dbReference type="Proteomes" id="UP000803844"/>
    </source>
</evidence>
<evidence type="ECO:0000256" key="1">
    <source>
        <dbReference type="SAM" id="MobiDB-lite"/>
    </source>
</evidence>
<dbReference type="AlphaFoldDB" id="A0A9P4YFV7"/>
<name>A0A9P4YFV7_CRYP1</name>
<feature type="region of interest" description="Disordered" evidence="1">
    <location>
        <begin position="190"/>
        <end position="212"/>
    </location>
</feature>
<dbReference type="Proteomes" id="UP000803844">
    <property type="component" value="Unassembled WGS sequence"/>
</dbReference>
<gene>
    <name evidence="3" type="ORF">M406DRAFT_248090</name>
</gene>
<evidence type="ECO:0000313" key="3">
    <source>
        <dbReference type="EMBL" id="KAF3771405.1"/>
    </source>
</evidence>
<dbReference type="EMBL" id="MU032344">
    <property type="protein sequence ID" value="KAF3771405.1"/>
    <property type="molecule type" value="Genomic_DNA"/>
</dbReference>
<dbReference type="RefSeq" id="XP_040782366.1">
    <property type="nucleotide sequence ID" value="XM_040916506.1"/>
</dbReference>
<protein>
    <submittedName>
        <fullName evidence="3">Uncharacterized protein</fullName>
    </submittedName>
</protein>
<comment type="caution">
    <text evidence="3">The sequence shown here is derived from an EMBL/GenBank/DDBJ whole genome shotgun (WGS) entry which is preliminary data.</text>
</comment>
<accession>A0A9P4YFV7</accession>
<feature type="chain" id="PRO_5040166669" evidence="2">
    <location>
        <begin position="19"/>
        <end position="212"/>
    </location>
</feature>
<dbReference type="PANTHER" id="PTHR38049:SF2">
    <property type="entry name" value="RICIN B LECTIN DOMAIN-CONTAINING PROTEIN"/>
    <property type="match status" value="1"/>
</dbReference>
<dbReference type="PANTHER" id="PTHR38049">
    <property type="entry name" value="RICIN B LECTIN DOMAIN-CONTAINING PROTEIN"/>
    <property type="match status" value="1"/>
</dbReference>
<organism evidence="3 4">
    <name type="scientific">Cryphonectria parasitica (strain ATCC 38755 / EP155)</name>
    <dbReference type="NCBI Taxonomy" id="660469"/>
    <lineage>
        <taxon>Eukaryota</taxon>
        <taxon>Fungi</taxon>
        <taxon>Dikarya</taxon>
        <taxon>Ascomycota</taxon>
        <taxon>Pezizomycotina</taxon>
        <taxon>Sordariomycetes</taxon>
        <taxon>Sordariomycetidae</taxon>
        <taxon>Diaporthales</taxon>
        <taxon>Cryphonectriaceae</taxon>
        <taxon>Cryphonectria-Endothia species complex</taxon>
        <taxon>Cryphonectria</taxon>
    </lineage>
</organism>
<sequence>MVLTVLIAFGAVTGASEGLKASQSKARREEHRSRKNNLVVHVPKSSEHSQVLESRHVVLSGDKLYIDTGLDNNAPFGHPFEGYYLAYPGTNHAGLVSSITDEAPIMNWIYMDALTYEIKFGTRQYSEGHLTGPFDCTRQDRRLTLAGYEGFVAVKEGNFWALYFDWDGDRLEGKVGQGVTVVDVDLIRKELRERKPPRQPQQEQPEAEKQAT</sequence>
<dbReference type="OrthoDB" id="3928002at2759"/>
<evidence type="ECO:0000256" key="2">
    <source>
        <dbReference type="SAM" id="SignalP"/>
    </source>
</evidence>